<dbReference type="Proteomes" id="UP001187415">
    <property type="component" value="Unassembled WGS sequence"/>
</dbReference>
<evidence type="ECO:0000313" key="2">
    <source>
        <dbReference type="EMBL" id="KAK2837041.1"/>
    </source>
</evidence>
<keyword evidence="3" id="KW-1185">Reference proteome</keyword>
<gene>
    <name evidence="2" type="ORF">Q5P01_014253</name>
</gene>
<evidence type="ECO:0000256" key="1">
    <source>
        <dbReference type="SAM" id="Coils"/>
    </source>
</evidence>
<comment type="caution">
    <text evidence="2">The sequence shown here is derived from an EMBL/GenBank/DDBJ whole genome shotgun (WGS) entry which is preliminary data.</text>
</comment>
<dbReference type="EMBL" id="JAUPFM010000011">
    <property type="protein sequence ID" value="KAK2837041.1"/>
    <property type="molecule type" value="Genomic_DNA"/>
</dbReference>
<evidence type="ECO:0000313" key="3">
    <source>
        <dbReference type="Proteomes" id="UP001187415"/>
    </source>
</evidence>
<keyword evidence="1" id="KW-0175">Coiled coil</keyword>
<sequence length="293" mass="31689">MMDGNQVRGPSEARSVVELETTTTLGDTSLVTFRMDDAFSPEMMMLPTLQGVKREILDEQKRSFAEVVDGTGGAGVSRKDQPEEKRHATEVEEVEQQNEQLEQNGQAEDAAAAGLSQGHVVTISSQRPVVVEEGENGNERETPVQQEANMVSGAQHLPEKSFSMSSEKLVQDGSQGIEYRGRKGAELIGWWKGLEEAVREDEIVLTDGHGCAEASAEQSIMVPETAPRSGEMAMVSFGLDFTFSPDMLSFPTLERDILKGQGDTASGTSCSWAEQVEGMDVYDGCGSIEAGDC</sequence>
<feature type="coiled-coil region" evidence="1">
    <location>
        <begin position="84"/>
        <end position="111"/>
    </location>
</feature>
<name>A0AA88MFL8_CHASR</name>
<reference evidence="2" key="1">
    <citation type="submission" date="2023-07" db="EMBL/GenBank/DDBJ databases">
        <title>Chromosome-level Genome Assembly of Striped Snakehead (Channa striata).</title>
        <authorList>
            <person name="Liu H."/>
        </authorList>
    </citation>
    <scope>NUCLEOTIDE SEQUENCE</scope>
    <source>
        <strain evidence="2">Gz</strain>
        <tissue evidence="2">Muscle</tissue>
    </source>
</reference>
<protein>
    <submittedName>
        <fullName evidence="2">Uncharacterized protein</fullName>
    </submittedName>
</protein>
<organism evidence="2 3">
    <name type="scientific">Channa striata</name>
    <name type="common">Snakehead murrel</name>
    <name type="synonym">Ophicephalus striatus</name>
    <dbReference type="NCBI Taxonomy" id="64152"/>
    <lineage>
        <taxon>Eukaryota</taxon>
        <taxon>Metazoa</taxon>
        <taxon>Chordata</taxon>
        <taxon>Craniata</taxon>
        <taxon>Vertebrata</taxon>
        <taxon>Euteleostomi</taxon>
        <taxon>Actinopterygii</taxon>
        <taxon>Neopterygii</taxon>
        <taxon>Teleostei</taxon>
        <taxon>Neoteleostei</taxon>
        <taxon>Acanthomorphata</taxon>
        <taxon>Anabantaria</taxon>
        <taxon>Anabantiformes</taxon>
        <taxon>Channoidei</taxon>
        <taxon>Channidae</taxon>
        <taxon>Channa</taxon>
    </lineage>
</organism>
<accession>A0AA88MFL8</accession>
<dbReference type="AlphaFoldDB" id="A0AA88MFL8"/>
<proteinExistence type="predicted"/>